<dbReference type="InterPro" id="IPR000136">
    <property type="entry name" value="Oleosin"/>
</dbReference>
<protein>
    <recommendedName>
        <fullName evidence="12">Oleosin</fullName>
    </recommendedName>
</protein>
<feature type="transmembrane region" description="Helical" evidence="9">
    <location>
        <begin position="85"/>
        <end position="111"/>
    </location>
</feature>
<organism evidence="10 11">
    <name type="scientific">Linum tenue</name>
    <dbReference type="NCBI Taxonomy" id="586396"/>
    <lineage>
        <taxon>Eukaryota</taxon>
        <taxon>Viridiplantae</taxon>
        <taxon>Streptophyta</taxon>
        <taxon>Embryophyta</taxon>
        <taxon>Tracheophyta</taxon>
        <taxon>Spermatophyta</taxon>
        <taxon>Magnoliopsida</taxon>
        <taxon>eudicotyledons</taxon>
        <taxon>Gunneridae</taxon>
        <taxon>Pentapetalae</taxon>
        <taxon>rosids</taxon>
        <taxon>fabids</taxon>
        <taxon>Malpighiales</taxon>
        <taxon>Linaceae</taxon>
        <taxon>Linum</taxon>
    </lineage>
</organism>
<evidence type="ECO:0000256" key="3">
    <source>
        <dbReference type="ARBA" id="ARBA00004502"/>
    </source>
</evidence>
<evidence type="ECO:0008006" key="12">
    <source>
        <dbReference type="Google" id="ProtNLM"/>
    </source>
</evidence>
<evidence type="ECO:0000256" key="2">
    <source>
        <dbReference type="ARBA" id="ARBA00004141"/>
    </source>
</evidence>
<dbReference type="Pfam" id="PF01277">
    <property type="entry name" value="Oleosin"/>
    <property type="match status" value="1"/>
</dbReference>
<dbReference type="Proteomes" id="UP001154282">
    <property type="component" value="Unassembled WGS sequence"/>
</dbReference>
<dbReference type="GO" id="GO:0009791">
    <property type="term" value="P:post-embryonic development"/>
    <property type="evidence" value="ECO:0007669"/>
    <property type="project" value="UniProtKB-ARBA"/>
</dbReference>
<evidence type="ECO:0000256" key="9">
    <source>
        <dbReference type="SAM" id="Phobius"/>
    </source>
</evidence>
<evidence type="ECO:0000256" key="6">
    <source>
        <dbReference type="ARBA" id="ARBA00022692"/>
    </source>
</evidence>
<dbReference type="PANTHER" id="PTHR33203">
    <property type="entry name" value="OLEOSIN"/>
    <property type="match status" value="1"/>
</dbReference>
<dbReference type="EMBL" id="CAMGYJ010000004">
    <property type="protein sequence ID" value="CAI0400315.1"/>
    <property type="molecule type" value="Genomic_DNA"/>
</dbReference>
<keyword evidence="8 9" id="KW-0472">Membrane</keyword>
<evidence type="ECO:0000256" key="1">
    <source>
        <dbReference type="ARBA" id="ARBA00002582"/>
    </source>
</evidence>
<name>A0AAV0IU76_9ROSI</name>
<dbReference type="GO" id="GO:0048608">
    <property type="term" value="P:reproductive structure development"/>
    <property type="evidence" value="ECO:0007669"/>
    <property type="project" value="UniProtKB-ARBA"/>
</dbReference>
<proteinExistence type="inferred from homology"/>
<keyword evidence="6 9" id="KW-0812">Transmembrane</keyword>
<feature type="transmembrane region" description="Helical" evidence="9">
    <location>
        <begin position="46"/>
        <end position="79"/>
    </location>
</feature>
<comment type="caution">
    <text evidence="10">The sequence shown here is derived from an EMBL/GenBank/DDBJ whole genome shotgun (WGS) entry which is preliminary data.</text>
</comment>
<comment type="function">
    <text evidence="1">May have a structural role to stabilize the lipid body during desiccation of the seed by preventing coalescence of the oil. Probably interacts with both lipid and phospholipid moieties of lipid bodies. May also provide recognition signals for specific lipase anchorage in lipolysis during seedling growth.</text>
</comment>
<evidence type="ECO:0000256" key="7">
    <source>
        <dbReference type="ARBA" id="ARBA00022989"/>
    </source>
</evidence>
<evidence type="ECO:0000256" key="5">
    <source>
        <dbReference type="ARBA" id="ARBA00022677"/>
    </source>
</evidence>
<dbReference type="AlphaFoldDB" id="A0AAV0IU76"/>
<comment type="similarity">
    <text evidence="4">Belongs to the oleosin family.</text>
</comment>
<reference evidence="10" key="1">
    <citation type="submission" date="2022-08" db="EMBL/GenBank/DDBJ databases">
        <authorList>
            <person name="Gutierrez-Valencia J."/>
        </authorList>
    </citation>
    <scope>NUCLEOTIDE SEQUENCE</scope>
</reference>
<comment type="subcellular location">
    <subcellularLocation>
        <location evidence="3">Lipid droplet</location>
    </subcellularLocation>
    <subcellularLocation>
        <location evidence="2">Membrane</location>
        <topology evidence="2">Multi-pass membrane protein</topology>
    </subcellularLocation>
</comment>
<dbReference type="PANTHER" id="PTHR33203:SF4">
    <property type="entry name" value="F27J15.22"/>
    <property type="match status" value="1"/>
</dbReference>
<keyword evidence="7 9" id="KW-1133">Transmembrane helix</keyword>
<dbReference type="GO" id="GO:0019915">
    <property type="term" value="P:lipid storage"/>
    <property type="evidence" value="ECO:0007669"/>
    <property type="project" value="TreeGrafter"/>
</dbReference>
<keyword evidence="11" id="KW-1185">Reference proteome</keyword>
<sequence length="163" mass="17518">MASSAGSYPRPNYTPSPAAFLHRVQGWIRRFALPTNAAPSSQLLGLLTLLITGSILLLLTGVTVTVAFLTLIFLAPLLIVTSPLWVPLAAFAFVLTAGFVALVATAGGLAWGYRYYRGMHPVGSDRVDYARSRIYDTAAHVKDYAREYGGYLQSRVKDAAPGA</sequence>
<keyword evidence="5" id="KW-0551">Lipid droplet</keyword>
<evidence type="ECO:0000256" key="8">
    <source>
        <dbReference type="ARBA" id="ARBA00023136"/>
    </source>
</evidence>
<evidence type="ECO:0000313" key="11">
    <source>
        <dbReference type="Proteomes" id="UP001154282"/>
    </source>
</evidence>
<accession>A0AAV0IU76</accession>
<dbReference type="GO" id="GO:0012511">
    <property type="term" value="C:monolayer-surrounded lipid storage body"/>
    <property type="evidence" value="ECO:0007669"/>
    <property type="project" value="InterPro"/>
</dbReference>
<evidence type="ECO:0000313" key="10">
    <source>
        <dbReference type="EMBL" id="CAI0400315.1"/>
    </source>
</evidence>
<evidence type="ECO:0000256" key="4">
    <source>
        <dbReference type="ARBA" id="ARBA00010858"/>
    </source>
</evidence>
<gene>
    <name evidence="10" type="ORF">LITE_LOCUS10705</name>
</gene>
<dbReference type="GO" id="GO:0016020">
    <property type="term" value="C:membrane"/>
    <property type="evidence" value="ECO:0007669"/>
    <property type="project" value="UniProtKB-SubCell"/>
</dbReference>